<dbReference type="PANTHER" id="PTHR34126">
    <property type="entry name" value="PEROXISOME BIOGENESIS PROTEIN 22"/>
    <property type="match status" value="1"/>
</dbReference>
<evidence type="ECO:0000256" key="1">
    <source>
        <dbReference type="SAM" id="MobiDB-lite"/>
    </source>
</evidence>
<keyword evidence="4" id="KW-1185">Reference proteome</keyword>
<feature type="compositionally biased region" description="Polar residues" evidence="1">
    <location>
        <begin position="90"/>
        <end position="100"/>
    </location>
</feature>
<sequence>MPEMAAEPVRRPADSAKEEFIDLIERFLEYLAGISERMPFAVDRQKFRSIVTLAALSVAIFITWKLLRAPPPRQRRQPRQSGEVTAVSGARSSSNSGLTSSEYCSSSAELRSHNRVDELFLPGKHTLAQIVRYRLNEGRKVIFFVCFGSKIVFIKALMACSFTHESEESECRIFSHLLVLK</sequence>
<evidence type="ECO:0000313" key="4">
    <source>
        <dbReference type="Proteomes" id="UP000233837"/>
    </source>
</evidence>
<evidence type="ECO:0000256" key="2">
    <source>
        <dbReference type="SAM" id="Phobius"/>
    </source>
</evidence>
<proteinExistence type="predicted"/>
<keyword evidence="2" id="KW-0812">Transmembrane</keyword>
<dbReference type="EMBL" id="KZ501963">
    <property type="protein sequence ID" value="PKU85833.1"/>
    <property type="molecule type" value="Genomic_DNA"/>
</dbReference>
<dbReference type="GO" id="GO:0007031">
    <property type="term" value="P:peroxisome organization"/>
    <property type="evidence" value="ECO:0007669"/>
    <property type="project" value="InterPro"/>
</dbReference>
<gene>
    <name evidence="3" type="primary">PEX22</name>
    <name evidence="3" type="ORF">MA16_Dca012489</name>
</gene>
<feature type="transmembrane region" description="Helical" evidence="2">
    <location>
        <begin position="47"/>
        <end position="67"/>
    </location>
</feature>
<keyword evidence="2" id="KW-1133">Transmembrane helix</keyword>
<accession>A0A2I0XD57</accession>
<reference evidence="3 4" key="1">
    <citation type="journal article" date="2016" name="Sci. Rep.">
        <title>The Dendrobium catenatum Lindl. genome sequence provides insights into polysaccharide synthase, floral development and adaptive evolution.</title>
        <authorList>
            <person name="Zhang G.Q."/>
            <person name="Xu Q."/>
            <person name="Bian C."/>
            <person name="Tsai W.C."/>
            <person name="Yeh C.M."/>
            <person name="Liu K.W."/>
            <person name="Yoshida K."/>
            <person name="Zhang L.S."/>
            <person name="Chang S.B."/>
            <person name="Chen F."/>
            <person name="Shi Y."/>
            <person name="Su Y.Y."/>
            <person name="Zhang Y.Q."/>
            <person name="Chen L.J."/>
            <person name="Yin Y."/>
            <person name="Lin M."/>
            <person name="Huang H."/>
            <person name="Deng H."/>
            <person name="Wang Z.W."/>
            <person name="Zhu S.L."/>
            <person name="Zhao X."/>
            <person name="Deng C."/>
            <person name="Niu S.C."/>
            <person name="Huang J."/>
            <person name="Wang M."/>
            <person name="Liu G.H."/>
            <person name="Yang H.J."/>
            <person name="Xiao X.J."/>
            <person name="Hsiao Y.Y."/>
            <person name="Wu W.L."/>
            <person name="Chen Y.Y."/>
            <person name="Mitsuda N."/>
            <person name="Ohme-Takagi M."/>
            <person name="Luo Y.B."/>
            <person name="Van de Peer Y."/>
            <person name="Liu Z.J."/>
        </authorList>
    </citation>
    <scope>NUCLEOTIDE SEQUENCE [LARGE SCALE GENOMIC DNA]</scope>
    <source>
        <tissue evidence="3">The whole plant</tissue>
    </source>
</reference>
<organism evidence="3 4">
    <name type="scientific">Dendrobium catenatum</name>
    <dbReference type="NCBI Taxonomy" id="906689"/>
    <lineage>
        <taxon>Eukaryota</taxon>
        <taxon>Viridiplantae</taxon>
        <taxon>Streptophyta</taxon>
        <taxon>Embryophyta</taxon>
        <taxon>Tracheophyta</taxon>
        <taxon>Spermatophyta</taxon>
        <taxon>Magnoliopsida</taxon>
        <taxon>Liliopsida</taxon>
        <taxon>Asparagales</taxon>
        <taxon>Orchidaceae</taxon>
        <taxon>Epidendroideae</taxon>
        <taxon>Malaxideae</taxon>
        <taxon>Dendrobiinae</taxon>
        <taxon>Dendrobium</taxon>
    </lineage>
</organism>
<reference evidence="3 4" key="2">
    <citation type="journal article" date="2017" name="Nature">
        <title>The Apostasia genome and the evolution of orchids.</title>
        <authorList>
            <person name="Zhang G.Q."/>
            <person name="Liu K.W."/>
            <person name="Li Z."/>
            <person name="Lohaus R."/>
            <person name="Hsiao Y.Y."/>
            <person name="Niu S.C."/>
            <person name="Wang J.Y."/>
            <person name="Lin Y.C."/>
            <person name="Xu Q."/>
            <person name="Chen L.J."/>
            <person name="Yoshida K."/>
            <person name="Fujiwara S."/>
            <person name="Wang Z.W."/>
            <person name="Zhang Y.Q."/>
            <person name="Mitsuda N."/>
            <person name="Wang M."/>
            <person name="Liu G.H."/>
            <person name="Pecoraro L."/>
            <person name="Huang H.X."/>
            <person name="Xiao X.J."/>
            <person name="Lin M."/>
            <person name="Wu X.Y."/>
            <person name="Wu W.L."/>
            <person name="Chen Y.Y."/>
            <person name="Chang S.B."/>
            <person name="Sakamoto S."/>
            <person name="Ohme-Takagi M."/>
            <person name="Yagi M."/>
            <person name="Zeng S.J."/>
            <person name="Shen C.Y."/>
            <person name="Yeh C.M."/>
            <person name="Luo Y.B."/>
            <person name="Tsai W.C."/>
            <person name="Van de Peer Y."/>
            <person name="Liu Z.J."/>
        </authorList>
    </citation>
    <scope>NUCLEOTIDE SEQUENCE [LARGE SCALE GENOMIC DNA]</scope>
    <source>
        <tissue evidence="3">The whole plant</tissue>
    </source>
</reference>
<dbReference type="Proteomes" id="UP000233837">
    <property type="component" value="Unassembled WGS sequence"/>
</dbReference>
<feature type="region of interest" description="Disordered" evidence="1">
    <location>
        <begin position="72"/>
        <end position="100"/>
    </location>
</feature>
<dbReference type="PANTHER" id="PTHR34126:SF9">
    <property type="entry name" value="OS04G0629000 PROTEIN"/>
    <property type="match status" value="1"/>
</dbReference>
<keyword evidence="2" id="KW-0472">Membrane</keyword>
<dbReference type="InterPro" id="IPR037485">
    <property type="entry name" value="PEX22"/>
</dbReference>
<protein>
    <submittedName>
        <fullName evidence="3">Peroxisome biogenesis protein 22</fullName>
    </submittedName>
</protein>
<evidence type="ECO:0000313" key="3">
    <source>
        <dbReference type="EMBL" id="PKU85833.1"/>
    </source>
</evidence>
<name>A0A2I0XD57_9ASPA</name>
<dbReference type="AlphaFoldDB" id="A0A2I0XD57"/>